<sequence length="70" mass="7361">MRSFFAVILALIVAAVAVASANPLVYRAPQVSRSLSCFTASVSGAVEFGLSADPLAIYHIHREISIKAQG</sequence>
<gene>
    <name evidence="2" type="primary">Acey_s0022.g594</name>
    <name evidence="2" type="ORF">Y032_0022g594</name>
</gene>
<feature type="chain" id="PRO_5001489505" evidence="1">
    <location>
        <begin position="22"/>
        <end position="70"/>
    </location>
</feature>
<reference evidence="3" key="1">
    <citation type="journal article" date="2015" name="Nat. Genet.">
        <title>The genome and transcriptome of the zoonotic hookworm Ancylostoma ceylanicum identify infection-specific gene families.</title>
        <authorList>
            <person name="Schwarz E.M."/>
            <person name="Hu Y."/>
            <person name="Antoshechkin I."/>
            <person name="Miller M.M."/>
            <person name="Sternberg P.W."/>
            <person name="Aroian R.V."/>
        </authorList>
    </citation>
    <scope>NUCLEOTIDE SEQUENCE</scope>
    <source>
        <strain evidence="3">HY135</strain>
    </source>
</reference>
<evidence type="ECO:0000313" key="3">
    <source>
        <dbReference type="Proteomes" id="UP000024635"/>
    </source>
</evidence>
<name>A0A016V0V2_9BILA</name>
<evidence type="ECO:0000313" key="2">
    <source>
        <dbReference type="EMBL" id="EYC20378.1"/>
    </source>
</evidence>
<dbReference type="AlphaFoldDB" id="A0A016V0V2"/>
<dbReference type="Proteomes" id="UP000024635">
    <property type="component" value="Unassembled WGS sequence"/>
</dbReference>
<comment type="caution">
    <text evidence="2">The sequence shown here is derived from an EMBL/GenBank/DDBJ whole genome shotgun (WGS) entry which is preliminary data.</text>
</comment>
<evidence type="ECO:0000256" key="1">
    <source>
        <dbReference type="SAM" id="SignalP"/>
    </source>
</evidence>
<dbReference type="EMBL" id="JARK01001358">
    <property type="protein sequence ID" value="EYC20378.1"/>
    <property type="molecule type" value="Genomic_DNA"/>
</dbReference>
<organism evidence="2 3">
    <name type="scientific">Ancylostoma ceylanicum</name>
    <dbReference type="NCBI Taxonomy" id="53326"/>
    <lineage>
        <taxon>Eukaryota</taxon>
        <taxon>Metazoa</taxon>
        <taxon>Ecdysozoa</taxon>
        <taxon>Nematoda</taxon>
        <taxon>Chromadorea</taxon>
        <taxon>Rhabditida</taxon>
        <taxon>Rhabditina</taxon>
        <taxon>Rhabditomorpha</taxon>
        <taxon>Strongyloidea</taxon>
        <taxon>Ancylostomatidae</taxon>
        <taxon>Ancylostomatinae</taxon>
        <taxon>Ancylostoma</taxon>
    </lineage>
</organism>
<proteinExistence type="predicted"/>
<keyword evidence="3" id="KW-1185">Reference proteome</keyword>
<feature type="signal peptide" evidence="1">
    <location>
        <begin position="1"/>
        <end position="21"/>
    </location>
</feature>
<keyword evidence="1" id="KW-0732">Signal</keyword>
<accession>A0A016V0V2</accession>
<protein>
    <submittedName>
        <fullName evidence="2">Uncharacterized protein</fullName>
    </submittedName>
</protein>